<sequence>MLVLPTEQGRSSRRAALSAHLRKERAGSCCRRDSVDSLENSFGIREEVNRLSLFISRSFLKTSDRHRLATIELVVPKHIQSTKPEHQERQRSSERYNLKFQSCILTDLFYELDAQQQV</sequence>
<evidence type="ECO:0000313" key="1">
    <source>
        <dbReference type="EMBL" id="KRY23092.1"/>
    </source>
</evidence>
<protein>
    <submittedName>
        <fullName evidence="1">Uncharacterized protein</fullName>
    </submittedName>
</protein>
<organism evidence="1 2">
    <name type="scientific">Trichinella patagoniensis</name>
    <dbReference type="NCBI Taxonomy" id="990121"/>
    <lineage>
        <taxon>Eukaryota</taxon>
        <taxon>Metazoa</taxon>
        <taxon>Ecdysozoa</taxon>
        <taxon>Nematoda</taxon>
        <taxon>Enoplea</taxon>
        <taxon>Dorylaimia</taxon>
        <taxon>Trichinellida</taxon>
        <taxon>Trichinellidae</taxon>
        <taxon>Trichinella</taxon>
    </lineage>
</organism>
<reference evidence="1 2" key="1">
    <citation type="submission" date="2015-01" db="EMBL/GenBank/DDBJ databases">
        <title>Evolution of Trichinella species and genotypes.</title>
        <authorList>
            <person name="Korhonen P.K."/>
            <person name="Edoardo P."/>
            <person name="Giuseppe L.R."/>
            <person name="Gasser R.B."/>
        </authorList>
    </citation>
    <scope>NUCLEOTIDE SEQUENCE [LARGE SCALE GENOMIC DNA]</scope>
    <source>
        <strain evidence="1">ISS2496</strain>
    </source>
</reference>
<proteinExistence type="predicted"/>
<dbReference type="Proteomes" id="UP000054783">
    <property type="component" value="Unassembled WGS sequence"/>
</dbReference>
<name>A0A0V1AEF2_9BILA</name>
<comment type="caution">
    <text evidence="1">The sequence shown here is derived from an EMBL/GenBank/DDBJ whole genome shotgun (WGS) entry which is preliminary data.</text>
</comment>
<keyword evidence="2" id="KW-1185">Reference proteome</keyword>
<accession>A0A0V1AEF2</accession>
<dbReference type="EMBL" id="JYDQ01000005">
    <property type="protein sequence ID" value="KRY23092.1"/>
    <property type="molecule type" value="Genomic_DNA"/>
</dbReference>
<evidence type="ECO:0000313" key="2">
    <source>
        <dbReference type="Proteomes" id="UP000054783"/>
    </source>
</evidence>
<dbReference type="AlphaFoldDB" id="A0A0V1AEF2"/>
<gene>
    <name evidence="1" type="ORF">T12_5325</name>
</gene>